<dbReference type="GO" id="GO:0004400">
    <property type="term" value="F:histidinol-phosphate transaminase activity"/>
    <property type="evidence" value="ECO:0007669"/>
    <property type="project" value="UniProtKB-EC"/>
</dbReference>
<keyword evidence="1 4" id="KW-0032">Aminotransferase</keyword>
<dbReference type="PANTHER" id="PTHR43643">
    <property type="entry name" value="HISTIDINOL-PHOSPHATE AMINOTRANSFERASE 2"/>
    <property type="match status" value="1"/>
</dbReference>
<reference evidence="4" key="1">
    <citation type="submission" date="2018-06" db="EMBL/GenBank/DDBJ databases">
        <authorList>
            <person name="Zhirakovskaya E."/>
        </authorList>
    </citation>
    <scope>NUCLEOTIDE SEQUENCE</scope>
</reference>
<name>A0A3B1D0Z6_9ZZZZ</name>
<dbReference type="EC" id="2.6.1.57" evidence="4"/>
<evidence type="ECO:0000256" key="2">
    <source>
        <dbReference type="ARBA" id="ARBA00022679"/>
    </source>
</evidence>
<evidence type="ECO:0000256" key="1">
    <source>
        <dbReference type="ARBA" id="ARBA00022576"/>
    </source>
</evidence>
<proteinExistence type="predicted"/>
<gene>
    <name evidence="4" type="ORF">MNBD_UNCLBAC01-1962</name>
</gene>
<dbReference type="Gene3D" id="3.90.1150.10">
    <property type="entry name" value="Aspartate Aminotransferase, domain 1"/>
    <property type="match status" value="1"/>
</dbReference>
<evidence type="ECO:0000313" key="4">
    <source>
        <dbReference type="EMBL" id="VAX36576.1"/>
    </source>
</evidence>
<sequence>MKKVVKKTLLNIKPYIPGKPIEEVKRELGLKKVIKLASNENPYGPSPKVLKAIEKASKELNRYPD</sequence>
<dbReference type="EC" id="2.6.1.9" evidence="4"/>
<dbReference type="InterPro" id="IPR015421">
    <property type="entry name" value="PyrdxlP-dep_Trfase_major"/>
</dbReference>
<organism evidence="4">
    <name type="scientific">hydrothermal vent metagenome</name>
    <dbReference type="NCBI Taxonomy" id="652676"/>
    <lineage>
        <taxon>unclassified sequences</taxon>
        <taxon>metagenomes</taxon>
        <taxon>ecological metagenomes</taxon>
    </lineage>
</organism>
<dbReference type="InterPro" id="IPR015422">
    <property type="entry name" value="PyrdxlP-dep_Trfase_small"/>
</dbReference>
<dbReference type="Gene3D" id="3.40.640.10">
    <property type="entry name" value="Type I PLP-dependent aspartate aminotransferase-like (Major domain)"/>
    <property type="match status" value="1"/>
</dbReference>
<dbReference type="InterPro" id="IPR015424">
    <property type="entry name" value="PyrdxlP-dep_Trfase"/>
</dbReference>
<dbReference type="PANTHER" id="PTHR43643:SF3">
    <property type="entry name" value="HISTIDINOL-PHOSPHATE AMINOTRANSFERASE"/>
    <property type="match status" value="1"/>
</dbReference>
<dbReference type="SUPFAM" id="SSF53383">
    <property type="entry name" value="PLP-dependent transferases"/>
    <property type="match status" value="1"/>
</dbReference>
<evidence type="ECO:0000256" key="3">
    <source>
        <dbReference type="ARBA" id="ARBA00022898"/>
    </source>
</evidence>
<dbReference type="AlphaFoldDB" id="A0A3B1D0Z6"/>
<accession>A0A3B1D0Z6</accession>
<keyword evidence="2 4" id="KW-0808">Transferase</keyword>
<dbReference type="EMBL" id="UOGJ01000100">
    <property type="protein sequence ID" value="VAX36576.1"/>
    <property type="molecule type" value="Genomic_DNA"/>
</dbReference>
<protein>
    <submittedName>
        <fullName evidence="4">Biosynthetic Aromatic amino acid aminotransferase beta @ Histidinol-phosphate aminotransferase</fullName>
        <ecNumber evidence="4">2.6.1.57</ecNumber>
        <ecNumber evidence="4">2.6.1.9</ecNumber>
    </submittedName>
</protein>
<feature type="non-terminal residue" evidence="4">
    <location>
        <position position="65"/>
    </location>
</feature>
<keyword evidence="3" id="KW-0663">Pyridoxal phosphate</keyword>
<dbReference type="InterPro" id="IPR050106">
    <property type="entry name" value="HistidinolP_aminotransfase"/>
</dbReference>